<feature type="transmembrane region" description="Helical" evidence="5">
    <location>
        <begin position="85"/>
        <end position="103"/>
    </location>
</feature>
<dbReference type="InterPro" id="IPR036259">
    <property type="entry name" value="MFS_trans_sf"/>
</dbReference>
<feature type="transmembrane region" description="Helical" evidence="5">
    <location>
        <begin position="29"/>
        <end position="53"/>
    </location>
</feature>
<feature type="domain" description="Major facilitator superfamily (MFS) profile" evidence="6">
    <location>
        <begin position="1"/>
        <end position="382"/>
    </location>
</feature>
<dbReference type="PANTHER" id="PTHR23523:SF2">
    <property type="entry name" value="2-NITROIMIDAZOLE TRANSPORTER"/>
    <property type="match status" value="1"/>
</dbReference>
<feature type="transmembrane region" description="Helical" evidence="5">
    <location>
        <begin position="263"/>
        <end position="283"/>
    </location>
</feature>
<comment type="subcellular location">
    <subcellularLocation>
        <location evidence="1">Cell membrane</location>
        <topology evidence="1">Multi-pass membrane protein</topology>
    </subcellularLocation>
</comment>
<evidence type="ECO:0000256" key="5">
    <source>
        <dbReference type="SAM" id="Phobius"/>
    </source>
</evidence>
<feature type="transmembrane region" description="Helical" evidence="5">
    <location>
        <begin position="115"/>
        <end position="138"/>
    </location>
</feature>
<keyword evidence="8" id="KW-1185">Reference proteome</keyword>
<dbReference type="Gene3D" id="1.20.1250.20">
    <property type="entry name" value="MFS general substrate transporter like domains"/>
    <property type="match status" value="1"/>
</dbReference>
<protein>
    <submittedName>
        <fullName evidence="7">MFS transporter</fullName>
    </submittedName>
</protein>
<dbReference type="Pfam" id="PF07690">
    <property type="entry name" value="MFS_1"/>
    <property type="match status" value="1"/>
</dbReference>
<evidence type="ECO:0000256" key="1">
    <source>
        <dbReference type="ARBA" id="ARBA00004651"/>
    </source>
</evidence>
<gene>
    <name evidence="7" type="ORF">ACFO5K_14035</name>
</gene>
<keyword evidence="2 5" id="KW-0812">Transmembrane</keyword>
<evidence type="ECO:0000256" key="4">
    <source>
        <dbReference type="ARBA" id="ARBA00023136"/>
    </source>
</evidence>
<dbReference type="InterPro" id="IPR011701">
    <property type="entry name" value="MFS"/>
</dbReference>
<dbReference type="RefSeq" id="WP_378563824.1">
    <property type="nucleotide sequence ID" value="NZ_JBHSDL010000014.1"/>
</dbReference>
<feature type="transmembrane region" description="Helical" evidence="5">
    <location>
        <begin position="60"/>
        <end position="79"/>
    </location>
</feature>
<feature type="transmembrane region" description="Helical" evidence="5">
    <location>
        <begin position="321"/>
        <end position="345"/>
    </location>
</feature>
<feature type="transmembrane region" description="Helical" evidence="5">
    <location>
        <begin position="198"/>
        <end position="220"/>
    </location>
</feature>
<proteinExistence type="predicted"/>
<comment type="caution">
    <text evidence="7">The sequence shown here is derived from an EMBL/GenBank/DDBJ whole genome shotgun (WGS) entry which is preliminary data.</text>
</comment>
<feature type="transmembrane region" description="Helical" evidence="5">
    <location>
        <begin position="232"/>
        <end position="251"/>
    </location>
</feature>
<dbReference type="Proteomes" id="UP001595844">
    <property type="component" value="Unassembled WGS sequence"/>
</dbReference>
<evidence type="ECO:0000313" key="8">
    <source>
        <dbReference type="Proteomes" id="UP001595844"/>
    </source>
</evidence>
<dbReference type="InterPro" id="IPR020846">
    <property type="entry name" value="MFS_dom"/>
</dbReference>
<dbReference type="SUPFAM" id="SSF103473">
    <property type="entry name" value="MFS general substrate transporter"/>
    <property type="match status" value="1"/>
</dbReference>
<evidence type="ECO:0000313" key="7">
    <source>
        <dbReference type="EMBL" id="MFC4375215.1"/>
    </source>
</evidence>
<keyword evidence="3 5" id="KW-1133">Transmembrane helix</keyword>
<evidence type="ECO:0000256" key="2">
    <source>
        <dbReference type="ARBA" id="ARBA00022692"/>
    </source>
</evidence>
<sequence length="382" mass="40011">MSALTLRAAVTAFSPLAERIGADIGYGTAIVGVFGMLPTAMFAVAGLITPLLVRRVGLERTVLVAMLLAGFGSLVRVFSGGTGELLTFSGVALLGMGIGNVVIPPLVKRYFSDRLAVISSLYIVMVQLSTVIPAFIAVPVAEAHGWRISMGVWALVGFAAAVPWLVVLRDRRGRDKVDTTAVPAEPTVAVGKAWRSPVAWGMAGMFGMTSLTTYAIFAWLPMILADAGASAGFGGSMVALFALIGLIPALGAPTVVSRMRNPFPVVVGCMVLFVTAFVGLLVAPMHLTLLWIVLLGLGPSTFPMALTLINLRTRTPQGSAALSGFTQGVGYAVACIGPLLFGMLHTWTGGWVAPFGLLVIALGVLLLGAWQACKPRMLEDTW</sequence>
<dbReference type="EMBL" id="JBHSDL010000014">
    <property type="protein sequence ID" value="MFC4375215.1"/>
    <property type="molecule type" value="Genomic_DNA"/>
</dbReference>
<evidence type="ECO:0000256" key="3">
    <source>
        <dbReference type="ARBA" id="ARBA00022989"/>
    </source>
</evidence>
<dbReference type="PROSITE" id="PS50850">
    <property type="entry name" value="MFS"/>
    <property type="match status" value="1"/>
</dbReference>
<dbReference type="InterPro" id="IPR052524">
    <property type="entry name" value="MFS_Cyanate_Porter"/>
</dbReference>
<keyword evidence="4 5" id="KW-0472">Membrane</keyword>
<dbReference type="PANTHER" id="PTHR23523">
    <property type="match status" value="1"/>
</dbReference>
<reference evidence="8" key="1">
    <citation type="journal article" date="2019" name="Int. J. Syst. Evol. Microbiol.">
        <title>The Global Catalogue of Microorganisms (GCM) 10K type strain sequencing project: providing services to taxonomists for standard genome sequencing and annotation.</title>
        <authorList>
            <consortium name="The Broad Institute Genomics Platform"/>
            <consortium name="The Broad Institute Genome Sequencing Center for Infectious Disease"/>
            <person name="Wu L."/>
            <person name="Ma J."/>
        </authorList>
    </citation>
    <scope>NUCLEOTIDE SEQUENCE [LARGE SCALE GENOMIC DNA]</scope>
    <source>
        <strain evidence="8">IBRC-M 10490</strain>
    </source>
</reference>
<feature type="transmembrane region" description="Helical" evidence="5">
    <location>
        <begin position="351"/>
        <end position="370"/>
    </location>
</feature>
<feature type="transmembrane region" description="Helical" evidence="5">
    <location>
        <begin position="150"/>
        <end position="168"/>
    </location>
</feature>
<accession>A0ABV8VKK0</accession>
<evidence type="ECO:0000259" key="6">
    <source>
        <dbReference type="PROSITE" id="PS50850"/>
    </source>
</evidence>
<name>A0ABV8VKK0_9NOCA</name>
<organism evidence="7 8">
    <name type="scientific">Nocardia halotolerans</name>
    <dbReference type="NCBI Taxonomy" id="1755878"/>
    <lineage>
        <taxon>Bacteria</taxon>
        <taxon>Bacillati</taxon>
        <taxon>Actinomycetota</taxon>
        <taxon>Actinomycetes</taxon>
        <taxon>Mycobacteriales</taxon>
        <taxon>Nocardiaceae</taxon>
        <taxon>Nocardia</taxon>
    </lineage>
</organism>
<feature type="transmembrane region" description="Helical" evidence="5">
    <location>
        <begin position="289"/>
        <end position="309"/>
    </location>
</feature>